<reference evidence="5 7" key="1">
    <citation type="journal article" date="2016" name="Nat. Commun.">
        <title>Genomes of cryptic chimpanzee Plasmodium species reveal key evolutionary events leading to human malaria.</title>
        <authorList>
            <person name="Sundararaman S.A."/>
            <person name="Plenderleith L.J."/>
            <person name="Liu W."/>
            <person name="Loy D.E."/>
            <person name="Learn G.H."/>
            <person name="Li Y."/>
            <person name="Shaw K.S."/>
            <person name="Ayouba A."/>
            <person name="Peeters M."/>
            <person name="Speede S."/>
            <person name="Shaw G.M."/>
            <person name="Bushman F.D."/>
            <person name="Brisson D."/>
            <person name="Rayner J.C."/>
            <person name="Sharp P.M."/>
            <person name="Hahn B.H."/>
        </authorList>
    </citation>
    <scope>NUCLEOTIDE SEQUENCE [LARGE SCALE GENOMIC DNA]</scope>
    <source>
        <strain evidence="5 7">SY75</strain>
    </source>
</reference>
<dbReference type="Pfam" id="PF00253">
    <property type="entry name" value="Ribosomal_S14"/>
    <property type="match status" value="1"/>
</dbReference>
<dbReference type="EMBL" id="LVLB01000012">
    <property type="protein sequence ID" value="KYN99012.1"/>
    <property type="molecule type" value="Genomic_DNA"/>
</dbReference>
<dbReference type="GO" id="GO:0015935">
    <property type="term" value="C:small ribosomal subunit"/>
    <property type="evidence" value="ECO:0007669"/>
    <property type="project" value="TreeGrafter"/>
</dbReference>
<dbReference type="Proteomes" id="UP000076004">
    <property type="component" value="Chromosome 11"/>
</dbReference>
<accession>A0A151LJD0</accession>
<dbReference type="NCBIfam" id="NF006477">
    <property type="entry name" value="PRK08881.1"/>
    <property type="match status" value="1"/>
</dbReference>
<dbReference type="FunFam" id="1.10.287.1480:FF:000001">
    <property type="entry name" value="30S ribosomal protein S14"/>
    <property type="match status" value="1"/>
</dbReference>
<evidence type="ECO:0000256" key="2">
    <source>
        <dbReference type="ARBA" id="ARBA00022980"/>
    </source>
</evidence>
<evidence type="ECO:0000313" key="6">
    <source>
        <dbReference type="EMBL" id="SOV15936.1"/>
    </source>
</evidence>
<evidence type="ECO:0000313" key="5">
    <source>
        <dbReference type="EMBL" id="KYN99012.1"/>
    </source>
</evidence>
<dbReference type="RefSeq" id="XP_018641289.1">
    <property type="nucleotide sequence ID" value="XM_018786494.1"/>
</dbReference>
<evidence type="ECO:0000256" key="1">
    <source>
        <dbReference type="ARBA" id="ARBA00009083"/>
    </source>
</evidence>
<gene>
    <name evidence="6" type="ORF">PGABG01_1135400</name>
    <name evidence="5" type="ORF">PGSY75_1137500</name>
</gene>
<keyword evidence="4" id="KW-0732">Signal</keyword>
<dbReference type="InterPro" id="IPR001209">
    <property type="entry name" value="Ribosomal_uS14"/>
</dbReference>
<sequence>MLSFIKLLLFFFYFMIFQGKDIFCVNHKRSDISLFLYSHRIYQNNKKNHVRKKLSILNLKKRLDPNDKYTVIKRHESKIQRNLKRKYMIERYKEKRQQLKKYISEASSPIEYVYWKYKLSTLPRDSCPVRYRNRCAITGRARGYYSFFGLCRHQARSLIQKMFFPGFVKASW</sequence>
<dbReference type="VEuPathDB" id="PlasmoDB:PGABG01_1135400"/>
<dbReference type="PANTHER" id="PTHR19836">
    <property type="entry name" value="30S RIBOSOMAL PROTEIN S14"/>
    <property type="match status" value="1"/>
</dbReference>
<dbReference type="Gene3D" id="1.10.287.1480">
    <property type="match status" value="1"/>
</dbReference>
<dbReference type="KEGG" id="pgab:PGSY75_1137500"/>
<dbReference type="GO" id="GO:0006412">
    <property type="term" value="P:translation"/>
    <property type="evidence" value="ECO:0007669"/>
    <property type="project" value="InterPro"/>
</dbReference>
<dbReference type="AlphaFoldDB" id="A0A151LJD0"/>
<dbReference type="SUPFAM" id="SSF57716">
    <property type="entry name" value="Glucocorticoid receptor-like (DNA-binding domain)"/>
    <property type="match status" value="1"/>
</dbReference>
<evidence type="ECO:0000313" key="7">
    <source>
        <dbReference type="Proteomes" id="UP000076004"/>
    </source>
</evidence>
<dbReference type="GO" id="GO:0005737">
    <property type="term" value="C:cytoplasm"/>
    <property type="evidence" value="ECO:0007669"/>
    <property type="project" value="UniProtKB-ARBA"/>
</dbReference>
<organism evidence="5 7">
    <name type="scientific">Plasmodium gaboni</name>
    <dbReference type="NCBI Taxonomy" id="647221"/>
    <lineage>
        <taxon>Eukaryota</taxon>
        <taxon>Sar</taxon>
        <taxon>Alveolata</taxon>
        <taxon>Apicomplexa</taxon>
        <taxon>Aconoidasida</taxon>
        <taxon>Haemosporida</taxon>
        <taxon>Plasmodiidae</taxon>
        <taxon>Plasmodium</taxon>
        <taxon>Plasmodium (Laverania)</taxon>
    </lineage>
</organism>
<dbReference type="GO" id="GO:0003735">
    <property type="term" value="F:structural constituent of ribosome"/>
    <property type="evidence" value="ECO:0007669"/>
    <property type="project" value="InterPro"/>
</dbReference>
<evidence type="ECO:0000256" key="4">
    <source>
        <dbReference type="SAM" id="SignalP"/>
    </source>
</evidence>
<dbReference type="InterPro" id="IPR018271">
    <property type="entry name" value="Ribosomal_uS14_CS"/>
</dbReference>
<dbReference type="EMBL" id="LT969434">
    <property type="protein sequence ID" value="SOV15936.1"/>
    <property type="molecule type" value="Genomic_DNA"/>
</dbReference>
<dbReference type="GeneID" id="29777085"/>
<feature type="chain" id="PRO_5015051288" evidence="4">
    <location>
        <begin position="20"/>
        <end position="172"/>
    </location>
</feature>
<reference evidence="6" key="2">
    <citation type="submission" date="2016-09" db="EMBL/GenBank/DDBJ databases">
        <authorList>
            <consortium name="Pathogen Informatics"/>
            <person name="Sun Q."/>
            <person name="Inoue M."/>
        </authorList>
    </citation>
    <scope>NUCLEOTIDE SEQUENCE</scope>
</reference>
<dbReference type="PANTHER" id="PTHR19836:SF19">
    <property type="entry name" value="SMALL RIBOSOMAL SUBUNIT PROTEIN US14M"/>
    <property type="match status" value="1"/>
</dbReference>
<dbReference type="Proteomes" id="UP000831156">
    <property type="component" value="Chromosome 11"/>
</dbReference>
<keyword evidence="2 5" id="KW-0689">Ribosomal protein</keyword>
<feature type="signal peptide" evidence="4">
    <location>
        <begin position="1"/>
        <end position="19"/>
    </location>
</feature>
<keyword evidence="8" id="KW-1185">Reference proteome</keyword>
<keyword evidence="3" id="KW-0687">Ribonucleoprotein</keyword>
<evidence type="ECO:0000256" key="3">
    <source>
        <dbReference type="ARBA" id="ARBA00023274"/>
    </source>
</evidence>
<dbReference type="VEuPathDB" id="PlasmoDB:PGSY75_1137500"/>
<evidence type="ECO:0000313" key="8">
    <source>
        <dbReference type="Proteomes" id="UP000831156"/>
    </source>
</evidence>
<dbReference type="OrthoDB" id="413436at2759"/>
<proteinExistence type="inferred from homology"/>
<protein>
    <submittedName>
        <fullName evidence="6">Apicoplast ribosomal protein S14p/S29e, putative</fullName>
    </submittedName>
    <submittedName>
        <fullName evidence="5">Putative apicoplast ribosomal protein S14p/S29e</fullName>
    </submittedName>
</protein>
<dbReference type="PROSITE" id="PS00527">
    <property type="entry name" value="RIBOSOMAL_S14"/>
    <property type="match status" value="1"/>
</dbReference>
<comment type="similarity">
    <text evidence="1">Belongs to the universal ribosomal protein uS14 family.</text>
</comment>
<name>A0A151LJD0_9APIC</name>